<keyword evidence="2" id="KW-1185">Reference proteome</keyword>
<dbReference type="AlphaFoldDB" id="B4ENQ1"/>
<dbReference type="KEGG" id="bcj:BCAS0505a"/>
<gene>
    <name evidence="1" type="primary">BcepMu52</name>
    <name evidence="1" type="ORF">BCAS0505a</name>
</gene>
<dbReference type="EMBL" id="AM747722">
    <property type="protein sequence ID" value="CAR57433.1"/>
    <property type="molecule type" value="Genomic_DNA"/>
</dbReference>
<organism evidence="1 2">
    <name type="scientific">Burkholderia cenocepacia (strain ATCC BAA-245 / DSM 16553 / LMG 16656 / NCTC 13227 / J2315 / CF5610)</name>
    <name type="common">Burkholderia cepacia (strain J2315)</name>
    <dbReference type="NCBI Taxonomy" id="216591"/>
    <lineage>
        <taxon>Bacteria</taxon>
        <taxon>Pseudomonadati</taxon>
        <taxon>Pseudomonadota</taxon>
        <taxon>Betaproteobacteria</taxon>
        <taxon>Burkholderiales</taxon>
        <taxon>Burkholderiaceae</taxon>
        <taxon>Burkholderia</taxon>
        <taxon>Burkholderia cepacia complex</taxon>
    </lineage>
</organism>
<reference evidence="1 2" key="1">
    <citation type="journal article" date="2009" name="J. Bacteriol.">
        <title>The genome of Burkholderia cenocepacia J2315, an epidemic pathogen of cystic fibrosis patients.</title>
        <authorList>
            <person name="Holden M.T."/>
            <person name="Seth-Smith H.M."/>
            <person name="Crossman L.C."/>
            <person name="Sebaihia M."/>
            <person name="Bentley S.D."/>
            <person name="Cerdeno-Tarraga A.M."/>
            <person name="Thomson N.R."/>
            <person name="Bason N."/>
            <person name="Quail M.A."/>
            <person name="Sharp S."/>
            <person name="Cherevach I."/>
            <person name="Churcher C."/>
            <person name="Goodhead I."/>
            <person name="Hauser H."/>
            <person name="Holroyd N."/>
            <person name="Mungall K."/>
            <person name="Scott P."/>
            <person name="Walker D."/>
            <person name="White B."/>
            <person name="Rose H."/>
            <person name="Iversen P."/>
            <person name="Mil-Homens D."/>
            <person name="Rocha E.P."/>
            <person name="Fialho A.M."/>
            <person name="Baldwin A."/>
            <person name="Dowson C."/>
            <person name="Barrell B.G."/>
            <person name="Govan J.R."/>
            <person name="Vandamme P."/>
            <person name="Hart C.A."/>
            <person name="Mahenthiralingam E."/>
            <person name="Parkhill J."/>
        </authorList>
    </citation>
    <scope>NUCLEOTIDE SEQUENCE [LARGE SCALE GENOMIC DNA]</scope>
    <source>
        <strain evidence="2">ATCC BAA-245 / DSM 16553 / LMG 16656 / NCTC 13227 / J2315 / CF5610</strain>
    </source>
</reference>
<dbReference type="Proteomes" id="UP000001035">
    <property type="component" value="Chromosome 3"/>
</dbReference>
<dbReference type="eggNOG" id="COG5301">
    <property type="taxonomic scope" value="Bacteria"/>
</dbReference>
<dbReference type="BioCyc" id="BCEN216591:G1G1V-7504-MONOMER"/>
<evidence type="ECO:0000313" key="2">
    <source>
        <dbReference type="Proteomes" id="UP000001035"/>
    </source>
</evidence>
<dbReference type="HOGENOM" id="CLU_357049_0_0_4"/>
<protein>
    <submittedName>
        <fullName evidence="1">Hypothetical phage protein</fullName>
    </submittedName>
</protein>
<sequence length="785" mass="80077">MGKLVESSQWEEDLYQIETADPVEGGPDGVSNKQAKQLGGRTRYLKAQVEQSQTGLAQHIAAPDPHSQYATKSDLAARLAELVGQAPGMLDTLKELADALGNDPNFATTITNQLGLKAPINSPVLTGTPKAPTQAQGDNSTALATTAFVKQSGESYSSIQGIATTATLNSGHVGAFIWAYGVGITLTLPPVAGVPNGATITIGAPVTVTIKGNASENINSQFGVTSNTFALNAGEQAQFISNGGAWYLSSYTTILGVTPPQFDNTTKLATTGFVQRAVGNYRSANGYVGSATLSTSDVGCLITWDGNGTLTLPDATTVPGGSAIRVFKYAGPIASVLAANKPGQLNVPASGADTYTFAVGVFGFFELINESGIKWDVAGELFSQYGTTAAQFDNSSKLATTAFIQGALGNFRNQIGLSAGTTLNANAWGNAYTLFGGSPYNVTLPLLSSGVNGAAIRFSNIGSTAYTLVGAGSDAIFNGTTSNTLVLNPGDTVTLVSSGVWVMFGGSMSLPASGVMSGPGWKTQPQFDNSTKLATTAFVQRAVGSVVGSMRNASMSVPTVSASATFTADEIVVETALGGAAFRIANFNATINLGTTGAGGMDTGTAPASGFVAIYAIYNPTNGTTALLATNATSSVAPNVYSGANMPAGYAASALVSVWSTNSSRQFGVGFQVDRTVNLTSFSVLSTSVQQSSYAPFSVASYIPPNAKLVSGYTNCGSTAASIIGSAVSGSSTGIGSAGTNGQSILTLGAPFSDVPMVTPQTMFYVATASAGTMTFSCFISSYKF</sequence>
<dbReference type="eggNOG" id="COG4675">
    <property type="taxonomic scope" value="Bacteria"/>
</dbReference>
<name>B4ENQ1_BURCJ</name>
<dbReference type="RefSeq" id="WP_006485406.1">
    <property type="nucleotide sequence ID" value="NC_011002.1"/>
</dbReference>
<evidence type="ECO:0000313" key="1">
    <source>
        <dbReference type="EMBL" id="CAR57433.1"/>
    </source>
</evidence>
<accession>B4ENQ1</accession>
<proteinExistence type="predicted"/>